<keyword evidence="4 5" id="KW-0472">Membrane</keyword>
<keyword evidence="2 5" id="KW-0812">Transmembrane</keyword>
<feature type="transmembrane region" description="Helical" evidence="5">
    <location>
        <begin position="176"/>
        <end position="195"/>
    </location>
</feature>
<dbReference type="Gene3D" id="1.20.1250.20">
    <property type="entry name" value="MFS general substrate transporter like domains"/>
    <property type="match status" value="1"/>
</dbReference>
<evidence type="ECO:0000256" key="4">
    <source>
        <dbReference type="ARBA" id="ARBA00023136"/>
    </source>
</evidence>
<reference evidence="7" key="1">
    <citation type="journal article" date="2020" name="Stud. Mycol.">
        <title>101 Dothideomycetes genomes: a test case for predicting lifestyles and emergence of pathogens.</title>
        <authorList>
            <person name="Haridas S."/>
            <person name="Albert R."/>
            <person name="Binder M."/>
            <person name="Bloem J."/>
            <person name="Labutti K."/>
            <person name="Salamov A."/>
            <person name="Andreopoulos B."/>
            <person name="Baker S."/>
            <person name="Barry K."/>
            <person name="Bills G."/>
            <person name="Bluhm B."/>
            <person name="Cannon C."/>
            <person name="Castanera R."/>
            <person name="Culley D."/>
            <person name="Daum C."/>
            <person name="Ezra D."/>
            <person name="Gonzalez J."/>
            <person name="Henrissat B."/>
            <person name="Kuo A."/>
            <person name="Liang C."/>
            <person name="Lipzen A."/>
            <person name="Lutzoni F."/>
            <person name="Magnuson J."/>
            <person name="Mondo S."/>
            <person name="Nolan M."/>
            <person name="Ohm R."/>
            <person name="Pangilinan J."/>
            <person name="Park H.-J."/>
            <person name="Ramirez L."/>
            <person name="Alfaro M."/>
            <person name="Sun H."/>
            <person name="Tritt A."/>
            <person name="Yoshinaga Y."/>
            <person name="Zwiers L.-H."/>
            <person name="Turgeon B."/>
            <person name="Goodwin S."/>
            <person name="Spatafora J."/>
            <person name="Crous P."/>
            <person name="Grigoriev I."/>
        </authorList>
    </citation>
    <scope>NUCLEOTIDE SEQUENCE</scope>
    <source>
        <strain evidence="7">CBS 207.26</strain>
    </source>
</reference>
<keyword evidence="3 5" id="KW-1133">Transmembrane helix</keyword>
<dbReference type="AlphaFoldDB" id="A0A6A6DS09"/>
<evidence type="ECO:0000256" key="1">
    <source>
        <dbReference type="ARBA" id="ARBA00004141"/>
    </source>
</evidence>
<dbReference type="PANTHER" id="PTHR23501">
    <property type="entry name" value="MAJOR FACILITATOR SUPERFAMILY"/>
    <property type="match status" value="1"/>
</dbReference>
<evidence type="ECO:0000256" key="5">
    <source>
        <dbReference type="SAM" id="Phobius"/>
    </source>
</evidence>
<dbReference type="InterPro" id="IPR036259">
    <property type="entry name" value="MFS_trans_sf"/>
</dbReference>
<name>A0A6A6DS09_9PEZI</name>
<keyword evidence="8" id="KW-1185">Reference proteome</keyword>
<feature type="transmembrane region" description="Helical" evidence="5">
    <location>
        <begin position="51"/>
        <end position="77"/>
    </location>
</feature>
<dbReference type="EMBL" id="ML994656">
    <property type="protein sequence ID" value="KAF2180760.1"/>
    <property type="molecule type" value="Genomic_DNA"/>
</dbReference>
<evidence type="ECO:0000256" key="3">
    <source>
        <dbReference type="ARBA" id="ARBA00022989"/>
    </source>
</evidence>
<evidence type="ECO:0000313" key="7">
    <source>
        <dbReference type="EMBL" id="KAF2180760.1"/>
    </source>
</evidence>
<feature type="transmembrane region" description="Helical" evidence="5">
    <location>
        <begin position="394"/>
        <end position="414"/>
    </location>
</feature>
<feature type="transmembrane region" description="Helical" evidence="5">
    <location>
        <begin position="329"/>
        <end position="350"/>
    </location>
</feature>
<dbReference type="SUPFAM" id="SSF103473">
    <property type="entry name" value="MFS general substrate transporter"/>
    <property type="match status" value="2"/>
</dbReference>
<dbReference type="GO" id="GO:0005886">
    <property type="term" value="C:plasma membrane"/>
    <property type="evidence" value="ECO:0007669"/>
    <property type="project" value="TreeGrafter"/>
</dbReference>
<feature type="transmembrane region" description="Helical" evidence="5">
    <location>
        <begin position="457"/>
        <end position="478"/>
    </location>
</feature>
<protein>
    <submittedName>
        <fullName evidence="7">Putative efflux pump antibiotic resistance protein</fullName>
    </submittedName>
</protein>
<dbReference type="OrthoDB" id="440553at2759"/>
<proteinExistence type="predicted"/>
<feature type="transmembrane region" description="Helical" evidence="5">
    <location>
        <begin position="120"/>
        <end position="137"/>
    </location>
</feature>
<dbReference type="Proteomes" id="UP000800200">
    <property type="component" value="Unassembled WGS sequence"/>
</dbReference>
<dbReference type="InterPro" id="IPR011701">
    <property type="entry name" value="MFS"/>
</dbReference>
<dbReference type="PROSITE" id="PS50850">
    <property type="entry name" value="MFS"/>
    <property type="match status" value="1"/>
</dbReference>
<comment type="subcellular location">
    <subcellularLocation>
        <location evidence="1">Membrane</location>
        <topology evidence="1">Multi-pass membrane protein</topology>
    </subcellularLocation>
</comment>
<feature type="transmembrane region" description="Helical" evidence="5">
    <location>
        <begin position="426"/>
        <end position="451"/>
    </location>
</feature>
<feature type="transmembrane region" description="Helical" evidence="5">
    <location>
        <begin position="89"/>
        <end position="108"/>
    </location>
</feature>
<feature type="transmembrane region" description="Helical" evidence="5">
    <location>
        <begin position="370"/>
        <end position="388"/>
    </location>
</feature>
<feature type="domain" description="Major facilitator superfamily (MFS) profile" evidence="6">
    <location>
        <begin position="54"/>
        <end position="517"/>
    </location>
</feature>
<feature type="transmembrane region" description="Helical" evidence="5">
    <location>
        <begin position="207"/>
        <end position="227"/>
    </location>
</feature>
<feature type="transmembrane region" description="Helical" evidence="5">
    <location>
        <begin position="144"/>
        <end position="164"/>
    </location>
</feature>
<dbReference type="PANTHER" id="PTHR23501:SF43">
    <property type="entry name" value="MULTIDRUG TRANSPORTER, PUTATIVE (AFU_ORTHOLOGUE AFUA_6G03040)-RELATED"/>
    <property type="match status" value="1"/>
</dbReference>
<dbReference type="Gene3D" id="1.20.1720.10">
    <property type="entry name" value="Multidrug resistance protein D"/>
    <property type="match status" value="1"/>
</dbReference>
<dbReference type="InterPro" id="IPR020846">
    <property type="entry name" value="MFS_dom"/>
</dbReference>
<organism evidence="7 8">
    <name type="scientific">Zopfia rhizophila CBS 207.26</name>
    <dbReference type="NCBI Taxonomy" id="1314779"/>
    <lineage>
        <taxon>Eukaryota</taxon>
        <taxon>Fungi</taxon>
        <taxon>Dikarya</taxon>
        <taxon>Ascomycota</taxon>
        <taxon>Pezizomycotina</taxon>
        <taxon>Dothideomycetes</taxon>
        <taxon>Dothideomycetes incertae sedis</taxon>
        <taxon>Zopfiaceae</taxon>
        <taxon>Zopfia</taxon>
    </lineage>
</organism>
<sequence length="559" mass="60587">METQHTEDQEKAIPLNQSIENVHPGAKIPDNHLRSSSDEAAEVNHLNGWRLALTTLGIIISALIINLEVSIVSTSLVSITDDLKGFKQTSWVVSGYLITYTGFMILATKLSDVFGRKHCMVTGLALFTAFSGGCGGARTMTQLIVCRFFQGVGAAATYSMTVLITYEMVPKVKVPLYGGLNSIAVALATVMGPLFGGIITEHTTWRWVFYLNLPTGAFAIALFMLALPNNFPYHGTGLLKAKKQPHSYLDYLKTIDILGAFLVLGGSLLLSTALLETSNRFSWHYGGTIALLVLAGLCWIGFFAWEWFVSLRIRKQEPLFPWNFVYNRPWMGMILSSCLSGVPFNALVIYIPQRIQTVSGMSPLAAGIRLLPYSFGVAFGAVLASVASSKRRVAVTNILLFGASLQVIGIALLSTQSGTSHIPKKVYGFEALAGIGMGASFGVLVFATPFVVEPKDLAVATGAIMQFRFLGGVIGLAIGSSIMNSRIKSGLEHILIQEVIGELLQSVEVLKLLPLAVKGRAIQLFADMYNLQDKVMIAFAAAQIPAVALIWNRQWSKIG</sequence>
<dbReference type="Pfam" id="PF07690">
    <property type="entry name" value="MFS_1"/>
    <property type="match status" value="1"/>
</dbReference>
<gene>
    <name evidence="7" type="ORF">K469DRAFT_729692</name>
</gene>
<evidence type="ECO:0000259" key="6">
    <source>
        <dbReference type="PROSITE" id="PS50850"/>
    </source>
</evidence>
<evidence type="ECO:0000313" key="8">
    <source>
        <dbReference type="Proteomes" id="UP000800200"/>
    </source>
</evidence>
<dbReference type="GO" id="GO:0022857">
    <property type="term" value="F:transmembrane transporter activity"/>
    <property type="evidence" value="ECO:0007669"/>
    <property type="project" value="InterPro"/>
</dbReference>
<accession>A0A6A6DS09</accession>
<feature type="transmembrane region" description="Helical" evidence="5">
    <location>
        <begin position="257"/>
        <end position="275"/>
    </location>
</feature>
<dbReference type="PRINTS" id="PR01036">
    <property type="entry name" value="TCRTETB"/>
</dbReference>
<feature type="transmembrane region" description="Helical" evidence="5">
    <location>
        <begin position="287"/>
        <end position="309"/>
    </location>
</feature>
<evidence type="ECO:0000256" key="2">
    <source>
        <dbReference type="ARBA" id="ARBA00022692"/>
    </source>
</evidence>